<keyword evidence="1" id="KW-0732">Signal</keyword>
<comment type="caution">
    <text evidence="2">The sequence shown here is derived from an EMBL/GenBank/DDBJ whole genome shotgun (WGS) entry which is preliminary data.</text>
</comment>
<dbReference type="Proteomes" id="UP000443582">
    <property type="component" value="Unassembled WGS sequence"/>
</dbReference>
<feature type="chain" id="PRO_5047035460" evidence="1">
    <location>
        <begin position="20"/>
        <end position="149"/>
    </location>
</feature>
<gene>
    <name evidence="2" type="ORF">DAY19_00440</name>
</gene>
<dbReference type="RefSeq" id="WP_114705212.1">
    <property type="nucleotide sequence ID" value="NZ_QDKL01000001.1"/>
</dbReference>
<keyword evidence="3" id="KW-1185">Reference proteome</keyword>
<accession>A0ABY0ILZ8</accession>
<evidence type="ECO:0000313" key="3">
    <source>
        <dbReference type="Proteomes" id="UP000443582"/>
    </source>
</evidence>
<feature type="signal peptide" evidence="1">
    <location>
        <begin position="1"/>
        <end position="19"/>
    </location>
</feature>
<proteinExistence type="predicted"/>
<evidence type="ECO:0000256" key="1">
    <source>
        <dbReference type="SAM" id="SignalP"/>
    </source>
</evidence>
<protein>
    <submittedName>
        <fullName evidence="2">Uncharacterized protein</fullName>
    </submittedName>
</protein>
<evidence type="ECO:0000313" key="2">
    <source>
        <dbReference type="EMBL" id="RZF22267.1"/>
    </source>
</evidence>
<name>A0ABY0ILZ8_9BACT</name>
<reference evidence="3" key="1">
    <citation type="journal article" date="2019" name="Int. J. Syst. Evol. Microbiol.">
        <title>Halobacteriovorax valvorus sp. nov., a novel prokaryotic predator isolated from coastal seawater of China.</title>
        <authorList>
            <person name="Chen M.-X."/>
        </authorList>
    </citation>
    <scope>NUCLEOTIDE SEQUENCE [LARGE SCALE GENOMIC DNA]</scope>
    <source>
        <strain evidence="3">BL9</strain>
    </source>
</reference>
<organism evidence="2 3">
    <name type="scientific">Halobacteriovorax vibrionivorans</name>
    <dbReference type="NCBI Taxonomy" id="2152716"/>
    <lineage>
        <taxon>Bacteria</taxon>
        <taxon>Pseudomonadati</taxon>
        <taxon>Bdellovibrionota</taxon>
        <taxon>Bacteriovoracia</taxon>
        <taxon>Bacteriovoracales</taxon>
        <taxon>Halobacteriovoraceae</taxon>
        <taxon>Halobacteriovorax</taxon>
    </lineage>
</organism>
<sequence length="149" mass="16359">MKSFVLPLILVMASSNLFAAGNVSSFLKSLEKLDGQEGRVSSNTNERGTGECQIEILKDTQSTSIYFRNTGYYFTPVAHAFSDSAELVDASTLLVSEDSNRPGGDACGSYGGESGYKKTITLYGDSVTIRETFRCFLFKKYDFSFTCKL</sequence>
<dbReference type="EMBL" id="QDKL01000001">
    <property type="protein sequence ID" value="RZF22267.1"/>
    <property type="molecule type" value="Genomic_DNA"/>
</dbReference>